<dbReference type="SUPFAM" id="SSF55874">
    <property type="entry name" value="ATPase domain of HSP90 chaperone/DNA topoisomerase II/histidine kinase"/>
    <property type="match status" value="1"/>
</dbReference>
<accession>A0A0L0GD23</accession>
<dbReference type="RefSeq" id="XP_014160817.1">
    <property type="nucleotide sequence ID" value="XM_014305342.1"/>
</dbReference>
<dbReference type="InterPro" id="IPR003594">
    <property type="entry name" value="HATPase_dom"/>
</dbReference>
<dbReference type="PANTHER" id="PTHR45339:SF5">
    <property type="entry name" value="HISTIDINE KINASE"/>
    <property type="match status" value="1"/>
</dbReference>
<gene>
    <name evidence="3" type="ORF">SARC_00960</name>
</gene>
<dbReference type="PANTHER" id="PTHR45339">
    <property type="entry name" value="HYBRID SIGNAL TRANSDUCTION HISTIDINE KINASE J"/>
    <property type="match status" value="1"/>
</dbReference>
<sequence>MWSADDSCSGDGLRMTQIMNNLVSNACKFTDTGYVILSAKLLESVRDGKATIQVSCQDTGIGLTPEQMEKVFDALYQVRFSECRFNVLCLRDVVLGVRMVWV</sequence>
<dbReference type="AlphaFoldDB" id="A0A0L0GD23"/>
<dbReference type="InterPro" id="IPR036890">
    <property type="entry name" value="HATPase_C_sf"/>
</dbReference>
<dbReference type="Pfam" id="PF02518">
    <property type="entry name" value="HATPase_c"/>
    <property type="match status" value="1"/>
</dbReference>
<dbReference type="GeneID" id="25901464"/>
<dbReference type="OrthoDB" id="10266508at2759"/>
<feature type="domain" description="Histidine kinase/HSP90-like ATPase" evidence="2">
    <location>
        <begin position="10"/>
        <end position="77"/>
    </location>
</feature>
<evidence type="ECO:0000313" key="4">
    <source>
        <dbReference type="Proteomes" id="UP000054560"/>
    </source>
</evidence>
<protein>
    <recommendedName>
        <fullName evidence="2">Histidine kinase/HSP90-like ATPase domain-containing protein</fullName>
    </recommendedName>
</protein>
<evidence type="ECO:0000256" key="1">
    <source>
        <dbReference type="ARBA" id="ARBA00022553"/>
    </source>
</evidence>
<dbReference type="Gene3D" id="3.30.565.10">
    <property type="entry name" value="Histidine kinase-like ATPase, C-terminal domain"/>
    <property type="match status" value="1"/>
</dbReference>
<evidence type="ECO:0000313" key="3">
    <source>
        <dbReference type="EMBL" id="KNC86915.1"/>
    </source>
</evidence>
<reference evidence="3 4" key="1">
    <citation type="submission" date="2011-02" db="EMBL/GenBank/DDBJ databases">
        <title>The Genome Sequence of Sphaeroforma arctica JP610.</title>
        <authorList>
            <consortium name="The Broad Institute Genome Sequencing Platform"/>
            <person name="Russ C."/>
            <person name="Cuomo C."/>
            <person name="Young S.K."/>
            <person name="Zeng Q."/>
            <person name="Gargeya S."/>
            <person name="Alvarado L."/>
            <person name="Berlin A."/>
            <person name="Chapman S.B."/>
            <person name="Chen Z."/>
            <person name="Freedman E."/>
            <person name="Gellesch M."/>
            <person name="Goldberg J."/>
            <person name="Griggs A."/>
            <person name="Gujja S."/>
            <person name="Heilman E."/>
            <person name="Heiman D."/>
            <person name="Howarth C."/>
            <person name="Mehta T."/>
            <person name="Neiman D."/>
            <person name="Pearson M."/>
            <person name="Roberts A."/>
            <person name="Saif S."/>
            <person name="Shea T."/>
            <person name="Shenoy N."/>
            <person name="Sisk P."/>
            <person name="Stolte C."/>
            <person name="Sykes S."/>
            <person name="White J."/>
            <person name="Yandava C."/>
            <person name="Burger G."/>
            <person name="Gray M.W."/>
            <person name="Holland P.W.H."/>
            <person name="King N."/>
            <person name="Lang F.B.F."/>
            <person name="Roger A.J."/>
            <person name="Ruiz-Trillo I."/>
            <person name="Haas B."/>
            <person name="Nusbaum C."/>
            <person name="Birren B."/>
        </authorList>
    </citation>
    <scope>NUCLEOTIDE SEQUENCE [LARGE SCALE GENOMIC DNA]</scope>
    <source>
        <strain evidence="3 4">JP610</strain>
    </source>
</reference>
<name>A0A0L0GD23_9EUKA</name>
<dbReference type="EMBL" id="KQ241630">
    <property type="protein sequence ID" value="KNC86915.1"/>
    <property type="molecule type" value="Genomic_DNA"/>
</dbReference>
<proteinExistence type="predicted"/>
<dbReference type="STRING" id="667725.A0A0L0GD23"/>
<evidence type="ECO:0000259" key="2">
    <source>
        <dbReference type="Pfam" id="PF02518"/>
    </source>
</evidence>
<organism evidence="3 4">
    <name type="scientific">Sphaeroforma arctica JP610</name>
    <dbReference type="NCBI Taxonomy" id="667725"/>
    <lineage>
        <taxon>Eukaryota</taxon>
        <taxon>Ichthyosporea</taxon>
        <taxon>Ichthyophonida</taxon>
        <taxon>Sphaeroforma</taxon>
    </lineage>
</organism>
<keyword evidence="1" id="KW-0597">Phosphoprotein</keyword>
<keyword evidence="4" id="KW-1185">Reference proteome</keyword>
<dbReference type="Proteomes" id="UP000054560">
    <property type="component" value="Unassembled WGS sequence"/>
</dbReference>